<sequence>MTKPIAFALDMLPLDGDSHSKRQSNTTEFRALGHVERVCEEKYSSHTLSTCHSSVESRSLGHVERVCEEY</sequence>
<dbReference type="Proteomes" id="UP000887116">
    <property type="component" value="Unassembled WGS sequence"/>
</dbReference>
<dbReference type="EMBL" id="BMAO01032099">
    <property type="protein sequence ID" value="GFQ79695.1"/>
    <property type="molecule type" value="Genomic_DNA"/>
</dbReference>
<reference evidence="1" key="1">
    <citation type="submission" date="2020-07" db="EMBL/GenBank/DDBJ databases">
        <title>Multicomponent nature underlies the extraordinary mechanical properties of spider dragline silk.</title>
        <authorList>
            <person name="Kono N."/>
            <person name="Nakamura H."/>
            <person name="Mori M."/>
            <person name="Yoshida Y."/>
            <person name="Ohtoshi R."/>
            <person name="Malay A.D."/>
            <person name="Moran D.A.P."/>
            <person name="Tomita M."/>
            <person name="Numata K."/>
            <person name="Arakawa K."/>
        </authorList>
    </citation>
    <scope>NUCLEOTIDE SEQUENCE</scope>
</reference>
<gene>
    <name evidence="1" type="ORF">TNCT_552271</name>
</gene>
<accession>A0A8X6IM65</accession>
<keyword evidence="2" id="KW-1185">Reference proteome</keyword>
<proteinExistence type="predicted"/>
<protein>
    <submittedName>
        <fullName evidence="1">Uncharacterized protein</fullName>
    </submittedName>
</protein>
<evidence type="ECO:0000313" key="1">
    <source>
        <dbReference type="EMBL" id="GFQ79695.1"/>
    </source>
</evidence>
<comment type="caution">
    <text evidence="1">The sequence shown here is derived from an EMBL/GenBank/DDBJ whole genome shotgun (WGS) entry which is preliminary data.</text>
</comment>
<evidence type="ECO:0000313" key="2">
    <source>
        <dbReference type="Proteomes" id="UP000887116"/>
    </source>
</evidence>
<dbReference type="AlphaFoldDB" id="A0A8X6IM65"/>
<organism evidence="1 2">
    <name type="scientific">Trichonephila clavata</name>
    <name type="common">Joro spider</name>
    <name type="synonym">Nephila clavata</name>
    <dbReference type="NCBI Taxonomy" id="2740835"/>
    <lineage>
        <taxon>Eukaryota</taxon>
        <taxon>Metazoa</taxon>
        <taxon>Ecdysozoa</taxon>
        <taxon>Arthropoda</taxon>
        <taxon>Chelicerata</taxon>
        <taxon>Arachnida</taxon>
        <taxon>Araneae</taxon>
        <taxon>Araneomorphae</taxon>
        <taxon>Entelegynae</taxon>
        <taxon>Araneoidea</taxon>
        <taxon>Nephilidae</taxon>
        <taxon>Trichonephila</taxon>
    </lineage>
</organism>
<name>A0A8X6IM65_TRICU</name>